<sequence>MDFILWQVNKLFIFFKKSHEISFDSCAKDSFSEDCFGSLIVLLHIIKTLSSRVIIGLVFYISHIKTNQADCLNYLMTYHNRFYNFVDFIDRYGRIGIDDRKETYP</sequence>
<protein>
    <submittedName>
        <fullName evidence="1">Uncharacterized protein</fullName>
    </submittedName>
</protein>
<gene>
    <name evidence="1" type="ORF">CDL12_02140</name>
</gene>
<keyword evidence="2" id="KW-1185">Reference proteome</keyword>
<proteinExistence type="predicted"/>
<name>A0A2G9I5U9_9LAMI</name>
<accession>A0A2G9I5U9</accession>
<dbReference type="EMBL" id="NKXS01000304">
    <property type="protein sequence ID" value="PIN25119.1"/>
    <property type="molecule type" value="Genomic_DNA"/>
</dbReference>
<organism evidence="1 2">
    <name type="scientific">Handroanthus impetiginosus</name>
    <dbReference type="NCBI Taxonomy" id="429701"/>
    <lineage>
        <taxon>Eukaryota</taxon>
        <taxon>Viridiplantae</taxon>
        <taxon>Streptophyta</taxon>
        <taxon>Embryophyta</taxon>
        <taxon>Tracheophyta</taxon>
        <taxon>Spermatophyta</taxon>
        <taxon>Magnoliopsida</taxon>
        <taxon>eudicotyledons</taxon>
        <taxon>Gunneridae</taxon>
        <taxon>Pentapetalae</taxon>
        <taxon>asterids</taxon>
        <taxon>lamiids</taxon>
        <taxon>Lamiales</taxon>
        <taxon>Bignoniaceae</taxon>
        <taxon>Crescentiina</taxon>
        <taxon>Tabebuia alliance</taxon>
        <taxon>Handroanthus</taxon>
    </lineage>
</organism>
<evidence type="ECO:0000313" key="1">
    <source>
        <dbReference type="EMBL" id="PIN25119.1"/>
    </source>
</evidence>
<reference evidence="2" key="1">
    <citation type="journal article" date="2018" name="Gigascience">
        <title>Genome assembly of the Pink Ipe (Handroanthus impetiginosus, Bignoniaceae), a highly valued, ecologically keystone Neotropical timber forest tree.</title>
        <authorList>
            <person name="Silva-Junior O.B."/>
            <person name="Grattapaglia D."/>
            <person name="Novaes E."/>
            <person name="Collevatti R.G."/>
        </authorList>
    </citation>
    <scope>NUCLEOTIDE SEQUENCE [LARGE SCALE GENOMIC DNA]</scope>
    <source>
        <strain evidence="2">cv. UFG-1</strain>
    </source>
</reference>
<evidence type="ECO:0000313" key="2">
    <source>
        <dbReference type="Proteomes" id="UP000231279"/>
    </source>
</evidence>
<dbReference type="AlphaFoldDB" id="A0A2G9I5U9"/>
<dbReference type="Proteomes" id="UP000231279">
    <property type="component" value="Unassembled WGS sequence"/>
</dbReference>
<comment type="caution">
    <text evidence="1">The sequence shown here is derived from an EMBL/GenBank/DDBJ whole genome shotgun (WGS) entry which is preliminary data.</text>
</comment>